<dbReference type="EMBL" id="JACGXA010000001">
    <property type="protein sequence ID" value="MBA8805430.1"/>
    <property type="molecule type" value="Genomic_DNA"/>
</dbReference>
<dbReference type="AlphaFoldDB" id="A0A7W3J3D4"/>
<accession>A0A7W3J3D4</accession>
<proteinExistence type="predicted"/>
<organism evidence="1 2">
    <name type="scientific">Nocardioides ginsengisegetis</name>
    <dbReference type="NCBI Taxonomy" id="661491"/>
    <lineage>
        <taxon>Bacteria</taxon>
        <taxon>Bacillati</taxon>
        <taxon>Actinomycetota</taxon>
        <taxon>Actinomycetes</taxon>
        <taxon>Propionibacteriales</taxon>
        <taxon>Nocardioidaceae</taxon>
        <taxon>Nocardioides</taxon>
    </lineage>
</organism>
<gene>
    <name evidence="1" type="ORF">FB382_003721</name>
</gene>
<reference evidence="1 2" key="1">
    <citation type="submission" date="2020-07" db="EMBL/GenBank/DDBJ databases">
        <title>Sequencing the genomes of 1000 actinobacteria strains.</title>
        <authorList>
            <person name="Klenk H.-P."/>
        </authorList>
    </citation>
    <scope>NUCLEOTIDE SEQUENCE [LARGE SCALE GENOMIC DNA]</scope>
    <source>
        <strain evidence="1 2">DSM 21349</strain>
    </source>
</reference>
<name>A0A7W3J3D4_9ACTN</name>
<dbReference type="RefSeq" id="WP_182541168.1">
    <property type="nucleotide sequence ID" value="NZ_JACGXA010000001.1"/>
</dbReference>
<dbReference type="Proteomes" id="UP000580910">
    <property type="component" value="Unassembled WGS sequence"/>
</dbReference>
<evidence type="ECO:0000313" key="1">
    <source>
        <dbReference type="EMBL" id="MBA8805430.1"/>
    </source>
</evidence>
<comment type="caution">
    <text evidence="1">The sequence shown here is derived from an EMBL/GenBank/DDBJ whole genome shotgun (WGS) entry which is preliminary data.</text>
</comment>
<sequence length="120" mass="13174">MFGLDVDTDVSGLAGCRLESIDLTEHQVQLRLDSPNGIRLSIESAFAITPGGGDRSVFERPRDAAQALADRLGVEVVDARVAEPGTLTLRWHDGSLLEVFDSNEHYESYQIHLGERLIVV</sequence>
<protein>
    <submittedName>
        <fullName evidence="1">Uncharacterized protein</fullName>
    </submittedName>
</protein>
<evidence type="ECO:0000313" key="2">
    <source>
        <dbReference type="Proteomes" id="UP000580910"/>
    </source>
</evidence>
<dbReference type="InterPro" id="IPR046179">
    <property type="entry name" value="DUF6188"/>
</dbReference>
<keyword evidence="2" id="KW-1185">Reference proteome</keyword>
<dbReference type="Pfam" id="PF19686">
    <property type="entry name" value="DUF6188"/>
    <property type="match status" value="1"/>
</dbReference>